<accession>A0A0D0GJU5</accession>
<keyword evidence="2" id="KW-1185">Reference proteome</keyword>
<evidence type="ECO:0000313" key="2">
    <source>
        <dbReference type="Proteomes" id="UP000032049"/>
    </source>
</evidence>
<dbReference type="EMBL" id="JXRA01000064">
    <property type="protein sequence ID" value="KIO76395.1"/>
    <property type="molecule type" value="Genomic_DNA"/>
</dbReference>
<evidence type="ECO:0000313" key="1">
    <source>
        <dbReference type="EMBL" id="KIO76395.1"/>
    </source>
</evidence>
<reference evidence="1 2" key="1">
    <citation type="submission" date="2015-01" db="EMBL/GenBank/DDBJ databases">
        <title>Draft genome sequence of Pedobacter sp. NL19 isolated from sludge of an effluent treatment pond in an abandoned uranium mine.</title>
        <authorList>
            <person name="Santos T."/>
            <person name="Caetano T."/>
            <person name="Covas C."/>
            <person name="Cruz A."/>
            <person name="Mendo S."/>
        </authorList>
    </citation>
    <scope>NUCLEOTIDE SEQUENCE [LARGE SCALE GENOMIC DNA]</scope>
    <source>
        <strain evidence="1 2">NL19</strain>
    </source>
</reference>
<organism evidence="1 2">
    <name type="scientific">Pedobacter lusitanus</name>
    <dbReference type="NCBI Taxonomy" id="1503925"/>
    <lineage>
        <taxon>Bacteria</taxon>
        <taxon>Pseudomonadati</taxon>
        <taxon>Bacteroidota</taxon>
        <taxon>Sphingobacteriia</taxon>
        <taxon>Sphingobacteriales</taxon>
        <taxon>Sphingobacteriaceae</taxon>
        <taxon>Pedobacter</taxon>
    </lineage>
</organism>
<dbReference type="AlphaFoldDB" id="A0A0D0GJU5"/>
<proteinExistence type="predicted"/>
<gene>
    <name evidence="1" type="ORF">TH53_15100</name>
</gene>
<sequence>MILDNSGQASSIAPVNFAILDSGIQKLDVGVFPHSGETVLDANASMSYKVKLYDVSYGFEFKHDLLAYKFPATDPRKQVPYSRKSDQFDAQIPYELEGWRKGVHLKGVEDVELKLKRAYARLAQSINAKRYDQFEQALANREHIMATSMYLNKHESARRISNLVKDFEDGFELMPLASDAVFHYYADGKMAAFKRLNGEPAMFLQNQEKQEELSLDLLFYIPEGKTEFEVI</sequence>
<name>A0A0D0GJU5_9SPHI</name>
<dbReference type="Proteomes" id="UP000032049">
    <property type="component" value="Unassembled WGS sequence"/>
</dbReference>
<comment type="caution">
    <text evidence="1">The sequence shown here is derived from an EMBL/GenBank/DDBJ whole genome shotgun (WGS) entry which is preliminary data.</text>
</comment>
<dbReference type="STRING" id="1503925.TH53_15100"/>
<protein>
    <submittedName>
        <fullName evidence="1">Uncharacterized protein</fullName>
    </submittedName>
</protein>